<reference evidence="2" key="1">
    <citation type="submission" date="2020-07" db="EMBL/GenBank/DDBJ databases">
        <authorList>
            <person name="Lin J."/>
        </authorList>
    </citation>
    <scope>NUCLEOTIDE SEQUENCE</scope>
</reference>
<dbReference type="AlphaFoldDB" id="A0A6V7P0U9"/>
<evidence type="ECO:0000313" key="2">
    <source>
        <dbReference type="EMBL" id="CAD1824437.1"/>
    </source>
</evidence>
<proteinExistence type="predicted"/>
<feature type="transmembrane region" description="Helical" evidence="1">
    <location>
        <begin position="6"/>
        <end position="25"/>
    </location>
</feature>
<accession>A0A6V7P0U9</accession>
<keyword evidence="1" id="KW-0812">Transmembrane</keyword>
<dbReference type="EMBL" id="LR862144">
    <property type="protein sequence ID" value="CAD1824437.1"/>
    <property type="molecule type" value="Genomic_DNA"/>
</dbReference>
<keyword evidence="1" id="KW-0472">Membrane</keyword>
<gene>
    <name evidence="2" type="ORF">CB5_LOCUS7648</name>
</gene>
<organism evidence="2">
    <name type="scientific">Ananas comosus var. bracteatus</name>
    <name type="common">red pineapple</name>
    <dbReference type="NCBI Taxonomy" id="296719"/>
    <lineage>
        <taxon>Eukaryota</taxon>
        <taxon>Viridiplantae</taxon>
        <taxon>Streptophyta</taxon>
        <taxon>Embryophyta</taxon>
        <taxon>Tracheophyta</taxon>
        <taxon>Spermatophyta</taxon>
        <taxon>Magnoliopsida</taxon>
        <taxon>Liliopsida</taxon>
        <taxon>Poales</taxon>
        <taxon>Bromeliaceae</taxon>
        <taxon>Bromelioideae</taxon>
        <taxon>Ananas</taxon>
    </lineage>
</organism>
<evidence type="ECO:0000256" key="1">
    <source>
        <dbReference type="SAM" id="Phobius"/>
    </source>
</evidence>
<sequence length="124" mass="13681">MVLFLLRIIIGSLVSSIELATFILARSHSRSARRGRRVCDRLLADVIQSVVSTFFEVLSSAVEGTYELASSGVVVILEKAKEGVEELLEILPEVIEGAAEMVGRVLVSIWENYKDAIGYVRENI</sequence>
<keyword evidence="1" id="KW-1133">Transmembrane helix</keyword>
<protein>
    <submittedName>
        <fullName evidence="2">Uncharacterized protein</fullName>
    </submittedName>
</protein>
<name>A0A6V7P0U9_ANACO</name>